<sequence length="89" mass="10237">MYYVITFPSTHMAMKFEKIVFQNKLTGKLIPIPRELSANCGLCARLESEQDLKTAINTCQKEQIQFEQVYRLDSQGETAPEPIDQINQI</sequence>
<name>B2A0Q9_NATTJ</name>
<dbReference type="AlphaFoldDB" id="B2A0Q9"/>
<reference evidence="2 3" key="1">
    <citation type="submission" date="2008-04" db="EMBL/GenBank/DDBJ databases">
        <title>Complete sequence of chromosome of Natranaerobius thermophilus JW/NM-WN-LF.</title>
        <authorList>
            <consortium name="US DOE Joint Genome Institute"/>
            <person name="Copeland A."/>
            <person name="Lucas S."/>
            <person name="Lapidus A."/>
            <person name="Glavina del Rio T."/>
            <person name="Dalin E."/>
            <person name="Tice H."/>
            <person name="Bruce D."/>
            <person name="Goodwin L."/>
            <person name="Pitluck S."/>
            <person name="Chertkov O."/>
            <person name="Brettin T."/>
            <person name="Detter J.C."/>
            <person name="Han C."/>
            <person name="Kuske C.R."/>
            <person name="Schmutz J."/>
            <person name="Larimer F."/>
            <person name="Land M."/>
            <person name="Hauser L."/>
            <person name="Kyrpides N."/>
            <person name="Lykidis A."/>
            <person name="Mesbah N.M."/>
            <person name="Wiegel J."/>
        </authorList>
    </citation>
    <scope>NUCLEOTIDE SEQUENCE [LARGE SCALE GENOMIC DNA]</scope>
    <source>
        <strain evidence="3">ATCC BAA-1301 / DSM 18059 / JW/NM-WN-LF</strain>
    </source>
</reference>
<accession>B2A0Q9</accession>
<reference evidence="2 3" key="2">
    <citation type="journal article" date="2011" name="J. Bacteriol.">
        <title>Complete genome sequence of the anaerobic, halophilic alkalithermophile Natranaerobius thermophilus JW/NM-WN-LF.</title>
        <authorList>
            <person name="Zhao B."/>
            <person name="Mesbah N.M."/>
            <person name="Dalin E."/>
            <person name="Goodwin L."/>
            <person name="Nolan M."/>
            <person name="Pitluck S."/>
            <person name="Chertkov O."/>
            <person name="Brettin T.S."/>
            <person name="Han J."/>
            <person name="Larimer F.W."/>
            <person name="Land M.L."/>
            <person name="Hauser L."/>
            <person name="Kyrpides N."/>
            <person name="Wiegel J."/>
        </authorList>
    </citation>
    <scope>NUCLEOTIDE SEQUENCE [LARGE SCALE GENOMIC DNA]</scope>
    <source>
        <strain evidence="3">ATCC BAA-1301 / DSM 18059 / JW/NM-WN-LF</strain>
    </source>
</reference>
<dbReference type="STRING" id="457570.Nther_2374"/>
<dbReference type="Proteomes" id="UP000001683">
    <property type="component" value="Chromosome"/>
</dbReference>
<dbReference type="HOGENOM" id="CLU_167443_0_1_9"/>
<evidence type="ECO:0000313" key="2">
    <source>
        <dbReference type="EMBL" id="ACB85939.1"/>
    </source>
</evidence>
<dbReference type="InParanoid" id="B2A0Q9"/>
<organism evidence="2 3">
    <name type="scientific">Natranaerobius thermophilus (strain ATCC BAA-1301 / DSM 18059 / JW/NM-WN-LF)</name>
    <dbReference type="NCBI Taxonomy" id="457570"/>
    <lineage>
        <taxon>Bacteria</taxon>
        <taxon>Bacillati</taxon>
        <taxon>Bacillota</taxon>
        <taxon>Clostridia</taxon>
        <taxon>Natranaerobiales</taxon>
        <taxon>Natranaerobiaceae</taxon>
        <taxon>Natranaerobius</taxon>
    </lineage>
</organism>
<dbReference type="EMBL" id="CP001034">
    <property type="protein sequence ID" value="ACB85939.1"/>
    <property type="molecule type" value="Genomic_DNA"/>
</dbReference>
<dbReference type="OrthoDB" id="3192849at2"/>
<dbReference type="InterPro" id="IPR021778">
    <property type="entry name" value="Se/S_carrier-like"/>
</dbReference>
<evidence type="ECO:0000259" key="1">
    <source>
        <dbReference type="Pfam" id="PF11823"/>
    </source>
</evidence>
<feature type="domain" description="Putative Se/S carrier protein-like" evidence="1">
    <location>
        <begin position="2"/>
        <end position="71"/>
    </location>
</feature>
<proteinExistence type="predicted"/>
<dbReference type="KEGG" id="nth:Nther_2374"/>
<dbReference type="Pfam" id="PF11823">
    <property type="entry name" value="Se_S_carrier"/>
    <property type="match status" value="1"/>
</dbReference>
<dbReference type="RefSeq" id="WP_012448789.1">
    <property type="nucleotide sequence ID" value="NC_010718.1"/>
</dbReference>
<keyword evidence="3" id="KW-1185">Reference proteome</keyword>
<evidence type="ECO:0000313" key="3">
    <source>
        <dbReference type="Proteomes" id="UP000001683"/>
    </source>
</evidence>
<protein>
    <recommendedName>
        <fullName evidence="1">Putative Se/S carrier protein-like domain-containing protein</fullName>
    </recommendedName>
</protein>
<gene>
    <name evidence="2" type="ordered locus">Nther_2374</name>
</gene>